<keyword evidence="2" id="KW-0804">Transcription</keyword>
<feature type="region of interest" description="Disordered" evidence="3">
    <location>
        <begin position="1"/>
        <end position="28"/>
    </location>
</feature>
<keyword evidence="1" id="KW-0805">Transcription regulation</keyword>
<accession>A0ABP9IXA1</accession>
<dbReference type="InterPro" id="IPR004111">
    <property type="entry name" value="Repressor_TetR_C"/>
</dbReference>
<dbReference type="RefSeq" id="WP_308112573.1">
    <property type="nucleotide sequence ID" value="NZ_BAABIV010000037.1"/>
</dbReference>
<dbReference type="Proteomes" id="UP001500610">
    <property type="component" value="Unassembled WGS sequence"/>
</dbReference>
<dbReference type="Gene3D" id="1.10.357.10">
    <property type="entry name" value="Tetracycline Repressor, domain 2"/>
    <property type="match status" value="1"/>
</dbReference>
<sequence>MPGVEGIEVQPGGEGVADAAGPTGDGEWSLRTARLARAPRAALLAHCDGARVYAGTHATGPHTLGLTDSLVGVLRAAGFRDDEAVAAGA</sequence>
<dbReference type="InterPro" id="IPR036271">
    <property type="entry name" value="Tet_transcr_reg_TetR-rel_C_sf"/>
</dbReference>
<reference evidence="6" key="1">
    <citation type="journal article" date="2019" name="Int. J. Syst. Evol. Microbiol.">
        <title>The Global Catalogue of Microorganisms (GCM) 10K type strain sequencing project: providing services to taxonomists for standard genome sequencing and annotation.</title>
        <authorList>
            <consortium name="The Broad Institute Genomics Platform"/>
            <consortium name="The Broad Institute Genome Sequencing Center for Infectious Disease"/>
            <person name="Wu L."/>
            <person name="Ma J."/>
        </authorList>
    </citation>
    <scope>NUCLEOTIDE SEQUENCE [LARGE SCALE GENOMIC DNA]</scope>
    <source>
        <strain evidence="6">JCM 17657</strain>
    </source>
</reference>
<protein>
    <recommendedName>
        <fullName evidence="4">Tetracycline repressor TetR C-terminal domain-containing protein</fullName>
    </recommendedName>
</protein>
<evidence type="ECO:0000259" key="4">
    <source>
        <dbReference type="Pfam" id="PF02909"/>
    </source>
</evidence>
<evidence type="ECO:0000313" key="5">
    <source>
        <dbReference type="EMBL" id="GAA5013090.1"/>
    </source>
</evidence>
<keyword evidence="6" id="KW-1185">Reference proteome</keyword>
<comment type="caution">
    <text evidence="5">The sequence shown here is derived from an EMBL/GenBank/DDBJ whole genome shotgun (WGS) entry which is preliminary data.</text>
</comment>
<name>A0ABP9IXA1_9ACTN</name>
<evidence type="ECO:0000313" key="6">
    <source>
        <dbReference type="Proteomes" id="UP001500610"/>
    </source>
</evidence>
<feature type="domain" description="Tetracycline repressor TetR C-terminal" evidence="4">
    <location>
        <begin position="23"/>
        <end position="88"/>
    </location>
</feature>
<dbReference type="SUPFAM" id="SSF48498">
    <property type="entry name" value="Tetracyclin repressor-like, C-terminal domain"/>
    <property type="match status" value="1"/>
</dbReference>
<dbReference type="EMBL" id="BAABIV010000037">
    <property type="protein sequence ID" value="GAA5013090.1"/>
    <property type="molecule type" value="Genomic_DNA"/>
</dbReference>
<gene>
    <name evidence="5" type="ORF">GCM10023257_71100</name>
</gene>
<dbReference type="Pfam" id="PF02909">
    <property type="entry name" value="TetR_C_1"/>
    <property type="match status" value="1"/>
</dbReference>
<proteinExistence type="predicted"/>
<evidence type="ECO:0000256" key="2">
    <source>
        <dbReference type="ARBA" id="ARBA00023163"/>
    </source>
</evidence>
<organism evidence="5 6">
    <name type="scientific">Streptomyces hyderabadensis</name>
    <dbReference type="NCBI Taxonomy" id="598549"/>
    <lineage>
        <taxon>Bacteria</taxon>
        <taxon>Bacillati</taxon>
        <taxon>Actinomycetota</taxon>
        <taxon>Actinomycetes</taxon>
        <taxon>Kitasatosporales</taxon>
        <taxon>Streptomycetaceae</taxon>
        <taxon>Streptomyces</taxon>
    </lineage>
</organism>
<evidence type="ECO:0000256" key="1">
    <source>
        <dbReference type="ARBA" id="ARBA00023015"/>
    </source>
</evidence>
<evidence type="ECO:0000256" key="3">
    <source>
        <dbReference type="SAM" id="MobiDB-lite"/>
    </source>
</evidence>